<feature type="compositionally biased region" description="Basic and acidic residues" evidence="1">
    <location>
        <begin position="489"/>
        <end position="508"/>
    </location>
</feature>
<feature type="compositionally biased region" description="Basic and acidic residues" evidence="1">
    <location>
        <begin position="906"/>
        <end position="925"/>
    </location>
</feature>
<feature type="region of interest" description="Disordered" evidence="1">
    <location>
        <begin position="209"/>
        <end position="230"/>
    </location>
</feature>
<feature type="region of interest" description="Disordered" evidence="1">
    <location>
        <begin position="732"/>
        <end position="772"/>
    </location>
</feature>
<accession>A0A0G4G9P8</accession>
<feature type="region of interest" description="Disordered" evidence="1">
    <location>
        <begin position="461"/>
        <end position="545"/>
    </location>
</feature>
<name>A0A0G4G9P8_9ALVE</name>
<proteinExistence type="predicted"/>
<feature type="compositionally biased region" description="Polar residues" evidence="1">
    <location>
        <begin position="1030"/>
        <end position="1043"/>
    </location>
</feature>
<feature type="compositionally biased region" description="Acidic residues" evidence="1">
    <location>
        <begin position="737"/>
        <end position="747"/>
    </location>
</feature>
<feature type="region of interest" description="Disordered" evidence="1">
    <location>
        <begin position="835"/>
        <end position="868"/>
    </location>
</feature>
<dbReference type="EMBL" id="CDMZ01001000">
    <property type="protein sequence ID" value="CEM25426.1"/>
    <property type="molecule type" value="Genomic_DNA"/>
</dbReference>
<organism evidence="2">
    <name type="scientific">Chromera velia CCMP2878</name>
    <dbReference type="NCBI Taxonomy" id="1169474"/>
    <lineage>
        <taxon>Eukaryota</taxon>
        <taxon>Sar</taxon>
        <taxon>Alveolata</taxon>
        <taxon>Colpodellida</taxon>
        <taxon>Chromeraceae</taxon>
        <taxon>Chromera</taxon>
    </lineage>
</organism>
<gene>
    <name evidence="2" type="ORF">Cvel_20836</name>
</gene>
<evidence type="ECO:0000256" key="1">
    <source>
        <dbReference type="SAM" id="MobiDB-lite"/>
    </source>
</evidence>
<dbReference type="VEuPathDB" id="CryptoDB:Cvel_20836"/>
<protein>
    <submittedName>
        <fullName evidence="2">Uncharacterized protein</fullName>
    </submittedName>
</protein>
<feature type="compositionally biased region" description="Basic and acidic residues" evidence="1">
    <location>
        <begin position="1056"/>
        <end position="1085"/>
    </location>
</feature>
<feature type="compositionally biased region" description="Basic residues" evidence="1">
    <location>
        <begin position="856"/>
        <end position="868"/>
    </location>
</feature>
<feature type="compositionally biased region" description="Gly residues" evidence="1">
    <location>
        <begin position="462"/>
        <end position="474"/>
    </location>
</feature>
<reference evidence="2" key="1">
    <citation type="submission" date="2014-11" db="EMBL/GenBank/DDBJ databases">
        <authorList>
            <person name="Otto D Thomas"/>
            <person name="Naeem Raeece"/>
        </authorList>
    </citation>
    <scope>NUCLEOTIDE SEQUENCE</scope>
</reference>
<evidence type="ECO:0000313" key="2">
    <source>
        <dbReference type="EMBL" id="CEM25426.1"/>
    </source>
</evidence>
<feature type="region of interest" description="Disordered" evidence="1">
    <location>
        <begin position="993"/>
        <end position="1103"/>
    </location>
</feature>
<dbReference type="AlphaFoldDB" id="A0A0G4G9P8"/>
<feature type="region of interest" description="Disordered" evidence="1">
    <location>
        <begin position="906"/>
        <end position="939"/>
    </location>
</feature>
<feature type="compositionally biased region" description="Low complexity" evidence="1">
    <location>
        <begin position="528"/>
        <end position="545"/>
    </location>
</feature>
<sequence>MVAHYAYNEQKNGLTEITIEHYDPAGLHGFMDSRMREQIDPVHFSPKDHGVLQKWVEPQGERNAAIRVLWSPQTTLVERRENKTKIRDSRVDVYERAVTFEGPLFLSEPLPLRGDYLNNRLNQAARSIAEHVAAVTSDRLKISRMALTFKVDSQNELWFLFATSIRLAAPPHPRARAVNLSPGRKQADREGLSRRSIMGVDSQTTVNLGSTFRSQATGSRPQTGSAYTSVQQESSLGDVAMGAGGGWKGTGAAGGAASLGAAPLELECRLKSPNFVRVAASTSPANAIDLQKSWTCPLCRAFVEAGRIRKVAYKALLHYSRCRAEWKRFILSTDPRLSQKRLARLGLQQQLTAADGLRLLPVSIPSPRCLAEATREDRCLPMQALVGSAAMSKRGASAFSRASSKDSALLLAKAKGKNFPKTLVKRLGYSAPTGGGASEMPLSTLALPEFSVYEEFAEGADTNGGGFVSPGKGGKGGEDPRREKRRAKSAGEIRSRRSEGGSTERERATSAGKRGGPSSVWTPRAHVSQQASSSASSTASSSSATSKDCYITLTSASLDLALGKTPSGGGDRLKGTQALAPHRTTGRFEATRKEVILKEQMRVEELHERQASRSMIPTSTVGEGNTRCTRSLSLKPTAQVPHKPVWFGKKPGVVLASDTEHRDCSSGLRRSHIVAAFQHHVAPAVLREGGGTSVSGGGDSVLGVIEDCDEEEEELPLWASFSCPLLRSIDSSSSSDEFPDDLCEDNPDDRGKGSNEQGGRRERRTKNVKEEEEDIIKSSTQFCWRSKMRGRNGEEGKIKKRFFGPASQVSPRLYPGIVEYPRRYRDESCKFPLYGATDPNPFTGPDGQPAEMTRTRTPRRSAVRRQRREKRRELRCRKLLAAVQESWTPELGRFQRALRRDLEENGWDHEGEGLGRRGEGFEGRGKGGGLKTGGIFNSPERTKTKIPFFDFLQHAEPYLKQLKEFEQKTLASGCGAGSLRTRSPRAVSLQTLTVSRSRGAHGASPSETASHSHSHSRSLSRTLPGGPHDASQSLHGTSVTTDGSFGKGGRRSSRQQRREELWAEWEESHKKQKKRDREATGRNRQEFSAAPNSSSRLQAMSAPGQSGLLRISNEQTLSLPRLCFFVSPETPPDPWGRVCA</sequence>